<evidence type="ECO:0000313" key="3">
    <source>
        <dbReference type="Proteomes" id="UP000503447"/>
    </source>
</evidence>
<dbReference type="InterPro" id="IPR011474">
    <property type="entry name" value="DUF1580"/>
</dbReference>
<dbReference type="EMBL" id="CP053452">
    <property type="protein sequence ID" value="QJW95617.1"/>
    <property type="molecule type" value="Genomic_DNA"/>
</dbReference>
<dbReference type="KEGG" id="ftj:FTUN_3168"/>
<feature type="compositionally biased region" description="Basic and acidic residues" evidence="1">
    <location>
        <begin position="111"/>
        <end position="125"/>
    </location>
</feature>
<organism evidence="2 3">
    <name type="scientific">Frigoriglobus tundricola</name>
    <dbReference type="NCBI Taxonomy" id="2774151"/>
    <lineage>
        <taxon>Bacteria</taxon>
        <taxon>Pseudomonadati</taxon>
        <taxon>Planctomycetota</taxon>
        <taxon>Planctomycetia</taxon>
        <taxon>Gemmatales</taxon>
        <taxon>Gemmataceae</taxon>
        <taxon>Frigoriglobus</taxon>
    </lineage>
</organism>
<dbReference type="AlphaFoldDB" id="A0A6M5YNJ0"/>
<feature type="region of interest" description="Disordered" evidence="1">
    <location>
        <begin position="94"/>
        <end position="125"/>
    </location>
</feature>
<proteinExistence type="predicted"/>
<name>A0A6M5YNJ0_9BACT</name>
<dbReference type="RefSeq" id="WP_171471367.1">
    <property type="nucleotide sequence ID" value="NZ_CP053452.2"/>
</dbReference>
<evidence type="ECO:0008006" key="4">
    <source>
        <dbReference type="Google" id="ProtNLM"/>
    </source>
</evidence>
<dbReference type="Proteomes" id="UP000503447">
    <property type="component" value="Chromosome"/>
</dbReference>
<sequence length="125" mass="12894">MAESVSETVTEPGARVLSEIQAGDGLALSAAGRLFPAHRGEGTVGPSTVFRWVTKGARSNSGQPVKLEAVRVGGRWLTSRAAVARFVHALTDAAAPAPAAPAPRTPTARQKASERAGRELAKRGA</sequence>
<protein>
    <recommendedName>
        <fullName evidence="4">DUF1580 domain-containing protein</fullName>
    </recommendedName>
</protein>
<evidence type="ECO:0000313" key="2">
    <source>
        <dbReference type="EMBL" id="QJW95617.1"/>
    </source>
</evidence>
<accession>A0A6M5YNJ0</accession>
<dbReference type="Pfam" id="PF07618">
    <property type="entry name" value="DUF1580"/>
    <property type="match status" value="1"/>
</dbReference>
<gene>
    <name evidence="2" type="ORF">FTUN_3168</name>
</gene>
<reference evidence="3" key="1">
    <citation type="submission" date="2020-05" db="EMBL/GenBank/DDBJ databases">
        <title>Frigoriglobus tundricola gen. nov., sp. nov., a psychrotolerant cellulolytic planctomycete of the family Gemmataceae with two divergent copies of 16S rRNA gene.</title>
        <authorList>
            <person name="Kulichevskaya I.S."/>
            <person name="Ivanova A.A."/>
            <person name="Naumoff D.G."/>
            <person name="Beletsky A.V."/>
            <person name="Rijpstra W.I.C."/>
            <person name="Sinninghe Damste J.S."/>
            <person name="Mardanov A.V."/>
            <person name="Ravin N.V."/>
            <person name="Dedysh S.N."/>
        </authorList>
    </citation>
    <scope>NUCLEOTIDE SEQUENCE [LARGE SCALE GENOMIC DNA]</scope>
    <source>
        <strain evidence="3">PL17</strain>
    </source>
</reference>
<keyword evidence="3" id="KW-1185">Reference proteome</keyword>
<evidence type="ECO:0000256" key="1">
    <source>
        <dbReference type="SAM" id="MobiDB-lite"/>
    </source>
</evidence>